<evidence type="ECO:0000313" key="3">
    <source>
        <dbReference type="Proteomes" id="UP001176941"/>
    </source>
</evidence>
<accession>A0ABN8ZC94</accession>
<feature type="region of interest" description="Disordered" evidence="1">
    <location>
        <begin position="28"/>
        <end position="52"/>
    </location>
</feature>
<protein>
    <submittedName>
        <fullName evidence="2">Uncharacterized protein</fullName>
    </submittedName>
</protein>
<dbReference type="EMBL" id="OX459966">
    <property type="protein sequence ID" value="CAI9171080.1"/>
    <property type="molecule type" value="Genomic_DNA"/>
</dbReference>
<organism evidence="2 3">
    <name type="scientific">Rangifer tarandus platyrhynchus</name>
    <name type="common">Svalbard reindeer</name>
    <dbReference type="NCBI Taxonomy" id="3082113"/>
    <lineage>
        <taxon>Eukaryota</taxon>
        <taxon>Metazoa</taxon>
        <taxon>Chordata</taxon>
        <taxon>Craniata</taxon>
        <taxon>Vertebrata</taxon>
        <taxon>Euteleostomi</taxon>
        <taxon>Mammalia</taxon>
        <taxon>Eutheria</taxon>
        <taxon>Laurasiatheria</taxon>
        <taxon>Artiodactyla</taxon>
        <taxon>Ruminantia</taxon>
        <taxon>Pecora</taxon>
        <taxon>Cervidae</taxon>
        <taxon>Odocoileinae</taxon>
        <taxon>Rangifer</taxon>
    </lineage>
</organism>
<reference evidence="2" key="1">
    <citation type="submission" date="2023-04" db="EMBL/GenBank/DDBJ databases">
        <authorList>
            <consortium name="ELIXIR-Norway"/>
        </authorList>
    </citation>
    <scope>NUCLEOTIDE SEQUENCE [LARGE SCALE GENOMIC DNA]</scope>
</reference>
<name>A0ABN8ZC94_RANTA</name>
<proteinExistence type="predicted"/>
<sequence length="134" mass="13756">MSTVKLDSVGEADIVACLAEFATLPSPCPPQVGKAREQPPPPQTDPSTSLGPQAVELGMTATRLFTGPPSAPGGCLAHLAGPVLSSSSSCLPCAAFLFPPRPFVPLPLACFLKLACGAQGQTDYPFSSMNVPFN</sequence>
<dbReference type="Proteomes" id="UP001176941">
    <property type="component" value="Chromosome 30"/>
</dbReference>
<keyword evidence="3" id="KW-1185">Reference proteome</keyword>
<evidence type="ECO:0000313" key="2">
    <source>
        <dbReference type="EMBL" id="CAI9171080.1"/>
    </source>
</evidence>
<gene>
    <name evidence="2" type="ORF">MRATA1EN1_LOCUS20042</name>
</gene>
<evidence type="ECO:0000256" key="1">
    <source>
        <dbReference type="SAM" id="MobiDB-lite"/>
    </source>
</evidence>